<evidence type="ECO:0000256" key="2">
    <source>
        <dbReference type="ARBA" id="ARBA00009054"/>
    </source>
</evidence>
<dbReference type="OrthoDB" id="9812586at2"/>
<proteinExistence type="inferred from homology"/>
<comment type="function">
    <text evidence="7 10 11">Participates actively in the response to hyperosmotic and heat shock by preventing the aggregation of stress-denatured proteins, in association with DnaK and GrpE. It is the nucleotide exchange factor for DnaK and may function as a thermosensor. Unfolded proteins bind initially to DnaJ; upon interaction with the DnaJ-bound protein, DnaK hydrolyzes its bound ATP, resulting in the formation of a stable complex. GrpE releases ADP from DnaK; ATP binding to DnaK triggers the release of the substrate protein, thus completing the reaction cycle. Several rounds of ATP-dependent interactions between DnaJ, DnaK and GrpE are required for fully efficient folding.</text>
</comment>
<dbReference type="Gene3D" id="3.90.20.20">
    <property type="match status" value="1"/>
</dbReference>
<comment type="caution">
    <text evidence="14">The sequence shown here is derived from an EMBL/GenBank/DDBJ whole genome shotgun (WGS) entry which is preliminary data.</text>
</comment>
<comment type="subunit">
    <text evidence="3 10">Homodimer.</text>
</comment>
<comment type="subcellular location">
    <subcellularLocation>
        <location evidence="1 10">Cytoplasm</location>
    </subcellularLocation>
</comment>
<evidence type="ECO:0000256" key="13">
    <source>
        <dbReference type="SAM" id="MobiDB-lite"/>
    </source>
</evidence>
<evidence type="ECO:0000313" key="14">
    <source>
        <dbReference type="EMBL" id="TLG76588.1"/>
    </source>
</evidence>
<evidence type="ECO:0000256" key="9">
    <source>
        <dbReference type="ARBA" id="ARBA00076414"/>
    </source>
</evidence>
<dbReference type="GO" id="GO:0006457">
    <property type="term" value="P:protein folding"/>
    <property type="evidence" value="ECO:0007669"/>
    <property type="project" value="InterPro"/>
</dbReference>
<dbReference type="Pfam" id="PF01025">
    <property type="entry name" value="GrpE"/>
    <property type="match status" value="1"/>
</dbReference>
<dbReference type="PANTHER" id="PTHR21237">
    <property type="entry name" value="GRPE PROTEIN"/>
    <property type="match status" value="1"/>
</dbReference>
<protein>
    <recommendedName>
        <fullName evidence="8 10">Protein GrpE</fullName>
    </recommendedName>
    <alternativeName>
        <fullName evidence="9 10">HSP-70 cofactor</fullName>
    </alternativeName>
</protein>
<evidence type="ECO:0000256" key="8">
    <source>
        <dbReference type="ARBA" id="ARBA00072274"/>
    </source>
</evidence>
<keyword evidence="15" id="KW-1185">Reference proteome</keyword>
<dbReference type="EMBL" id="VBWP01000002">
    <property type="protein sequence ID" value="TLG76588.1"/>
    <property type="molecule type" value="Genomic_DNA"/>
</dbReference>
<dbReference type="SUPFAM" id="SSF51064">
    <property type="entry name" value="Head domain of nucleotide exchange factor GrpE"/>
    <property type="match status" value="1"/>
</dbReference>
<evidence type="ECO:0000256" key="5">
    <source>
        <dbReference type="ARBA" id="ARBA00023016"/>
    </source>
</evidence>
<feature type="region of interest" description="Disordered" evidence="13">
    <location>
        <begin position="1"/>
        <end position="30"/>
    </location>
</feature>
<evidence type="ECO:0000256" key="12">
    <source>
        <dbReference type="RuleBase" id="RU004478"/>
    </source>
</evidence>
<keyword evidence="5 10" id="KW-0346">Stress response</keyword>
<accession>A0A5R8QF06</accession>
<dbReference type="SUPFAM" id="SSF58014">
    <property type="entry name" value="Coiled-coil domain of nucleotide exchange factor GrpE"/>
    <property type="match status" value="1"/>
</dbReference>
<dbReference type="PRINTS" id="PR00773">
    <property type="entry name" value="GRPEPROTEIN"/>
</dbReference>
<gene>
    <name evidence="10 14" type="primary">grpE</name>
    <name evidence="14" type="ORF">FEZ08_02925</name>
</gene>
<sequence length="182" mass="20983">MSSKKDNKKDEVLEEELVEENIEETDTAEATVEDTLAEVQVEVDKLKELLLRERAEVENFKRRTRTDVETTLKYASQSLITELLPVLDSFDRALATEETDEANAGFVKGFEMIYNQLFTALAKEGLEIIPIDGEFDPHMHQAIMQENHPDKDNNIILEELQRGYRLKDRVLRASMVKVNIKE</sequence>
<dbReference type="HAMAP" id="MF_01151">
    <property type="entry name" value="GrpE"/>
    <property type="match status" value="1"/>
</dbReference>
<dbReference type="InterPro" id="IPR009012">
    <property type="entry name" value="GrpE_head"/>
</dbReference>
<dbReference type="RefSeq" id="WP_138190225.1">
    <property type="nucleotide sequence ID" value="NZ_VBWP01000002.1"/>
</dbReference>
<feature type="compositionally biased region" description="Acidic residues" evidence="13">
    <location>
        <begin position="12"/>
        <end position="30"/>
    </location>
</feature>
<dbReference type="InterPro" id="IPR013805">
    <property type="entry name" value="GrpE_CC"/>
</dbReference>
<reference evidence="14 15" key="1">
    <citation type="submission" date="2019-05" db="EMBL/GenBank/DDBJ databases">
        <title>Culicoidintestinum kansasii gen. nov., sp. nov. from the gastrointestinal tract of the biting midge, Culicoides sonorensis.</title>
        <authorList>
            <person name="Neupane S."/>
            <person name="Ghosh A."/>
            <person name="Gunther S."/>
            <person name="Martin K."/>
            <person name="Zurek L."/>
        </authorList>
    </citation>
    <scope>NUCLEOTIDE SEQUENCE [LARGE SCALE GENOMIC DNA]</scope>
    <source>
        <strain evidence="14 15">CS-1</strain>
    </source>
</reference>
<dbReference type="InParanoid" id="A0A5R8QF06"/>
<evidence type="ECO:0000256" key="6">
    <source>
        <dbReference type="ARBA" id="ARBA00023186"/>
    </source>
</evidence>
<comment type="similarity">
    <text evidence="2 10 12">Belongs to the GrpE family.</text>
</comment>
<organism evidence="14 15">
    <name type="scientific">Culicoidibacter larvae</name>
    <dbReference type="NCBI Taxonomy" id="2579976"/>
    <lineage>
        <taxon>Bacteria</taxon>
        <taxon>Bacillati</taxon>
        <taxon>Bacillota</taxon>
        <taxon>Culicoidibacteria</taxon>
        <taxon>Culicoidibacterales</taxon>
        <taxon>Culicoidibacteraceae</taxon>
        <taxon>Culicoidibacter</taxon>
    </lineage>
</organism>
<dbReference type="NCBIfam" id="NF010738">
    <property type="entry name" value="PRK14140.1"/>
    <property type="match status" value="1"/>
</dbReference>
<dbReference type="GO" id="GO:0000774">
    <property type="term" value="F:adenyl-nucleotide exchange factor activity"/>
    <property type="evidence" value="ECO:0007669"/>
    <property type="project" value="InterPro"/>
</dbReference>
<dbReference type="InterPro" id="IPR000740">
    <property type="entry name" value="GrpE"/>
</dbReference>
<evidence type="ECO:0000313" key="15">
    <source>
        <dbReference type="Proteomes" id="UP000306912"/>
    </source>
</evidence>
<evidence type="ECO:0000256" key="10">
    <source>
        <dbReference type="HAMAP-Rule" id="MF_01151"/>
    </source>
</evidence>
<evidence type="ECO:0000256" key="11">
    <source>
        <dbReference type="RuleBase" id="RU000639"/>
    </source>
</evidence>
<evidence type="ECO:0000256" key="4">
    <source>
        <dbReference type="ARBA" id="ARBA00022490"/>
    </source>
</evidence>
<evidence type="ECO:0000256" key="1">
    <source>
        <dbReference type="ARBA" id="ARBA00004496"/>
    </source>
</evidence>
<dbReference type="CDD" id="cd00446">
    <property type="entry name" value="GrpE"/>
    <property type="match status" value="1"/>
</dbReference>
<dbReference type="FunFam" id="2.30.22.10:FF:000001">
    <property type="entry name" value="Protein GrpE"/>
    <property type="match status" value="1"/>
</dbReference>
<keyword evidence="6 10" id="KW-0143">Chaperone</keyword>
<evidence type="ECO:0000256" key="7">
    <source>
        <dbReference type="ARBA" id="ARBA00053401"/>
    </source>
</evidence>
<dbReference type="GO" id="GO:0042803">
    <property type="term" value="F:protein homodimerization activity"/>
    <property type="evidence" value="ECO:0007669"/>
    <property type="project" value="InterPro"/>
</dbReference>
<name>A0A5R8QF06_9FIRM</name>
<keyword evidence="4 10" id="KW-0963">Cytoplasm</keyword>
<dbReference type="PANTHER" id="PTHR21237:SF23">
    <property type="entry name" value="GRPE PROTEIN HOMOLOG, MITOCHONDRIAL"/>
    <property type="match status" value="1"/>
</dbReference>
<dbReference type="GO" id="GO:0051087">
    <property type="term" value="F:protein-folding chaperone binding"/>
    <property type="evidence" value="ECO:0007669"/>
    <property type="project" value="InterPro"/>
</dbReference>
<dbReference type="AlphaFoldDB" id="A0A5R8QF06"/>
<dbReference type="GO" id="GO:0005737">
    <property type="term" value="C:cytoplasm"/>
    <property type="evidence" value="ECO:0007669"/>
    <property type="project" value="UniProtKB-SubCell"/>
</dbReference>
<dbReference type="GO" id="GO:0051082">
    <property type="term" value="F:unfolded protein binding"/>
    <property type="evidence" value="ECO:0007669"/>
    <property type="project" value="TreeGrafter"/>
</dbReference>
<dbReference type="Proteomes" id="UP000306912">
    <property type="component" value="Unassembled WGS sequence"/>
</dbReference>
<dbReference type="Gene3D" id="2.30.22.10">
    <property type="entry name" value="Head domain of nucleotide exchange factor GrpE"/>
    <property type="match status" value="1"/>
</dbReference>
<evidence type="ECO:0000256" key="3">
    <source>
        <dbReference type="ARBA" id="ARBA00011738"/>
    </source>
</evidence>
<dbReference type="PROSITE" id="PS01071">
    <property type="entry name" value="GRPE"/>
    <property type="match status" value="1"/>
</dbReference>
<dbReference type="FunCoup" id="A0A5R8QF06">
    <property type="interactions" value="351"/>
</dbReference>
<feature type="compositionally biased region" description="Basic and acidic residues" evidence="13">
    <location>
        <begin position="1"/>
        <end position="11"/>
    </location>
</feature>